<dbReference type="AlphaFoldDB" id="A0A3S0V980"/>
<evidence type="ECO:0000256" key="8">
    <source>
        <dbReference type="PIRSR" id="PIRSR038994-3"/>
    </source>
</evidence>
<dbReference type="Proteomes" id="UP000274909">
    <property type="component" value="Unassembled WGS sequence"/>
</dbReference>
<dbReference type="PIRSF" id="PIRSF038994">
    <property type="entry name" value="NagA"/>
    <property type="match status" value="1"/>
</dbReference>
<keyword evidence="11" id="KW-1185">Reference proteome</keyword>
<feature type="binding site" evidence="7">
    <location>
        <begin position="316"/>
        <end position="318"/>
    </location>
    <ligand>
        <name>substrate</name>
    </ligand>
</feature>
<evidence type="ECO:0000256" key="3">
    <source>
        <dbReference type="ARBA" id="ARBA00022801"/>
    </source>
</evidence>
<dbReference type="InterPro" id="IPR011059">
    <property type="entry name" value="Metal-dep_hydrolase_composite"/>
</dbReference>
<keyword evidence="2 8" id="KW-0479">Metal-binding</keyword>
<feature type="binding site" evidence="7">
    <location>
        <position position="149"/>
    </location>
    <ligand>
        <name>substrate</name>
    </ligand>
</feature>
<dbReference type="Gene3D" id="3.20.20.140">
    <property type="entry name" value="Metal-dependent hydrolases"/>
    <property type="match status" value="1"/>
</dbReference>
<dbReference type="Pfam" id="PF01979">
    <property type="entry name" value="Amidohydro_1"/>
    <property type="match status" value="1"/>
</dbReference>
<comment type="similarity">
    <text evidence="1 5">Belongs to the metallo-dependent hydrolases superfamily. NagA family.</text>
</comment>
<evidence type="ECO:0000313" key="10">
    <source>
        <dbReference type="EMBL" id="RUQ98971.1"/>
    </source>
</evidence>
<reference evidence="10 11" key="1">
    <citation type="submission" date="2018-12" db="EMBL/GenBank/DDBJ databases">
        <authorList>
            <person name="Li F."/>
        </authorList>
    </citation>
    <scope>NUCLEOTIDE SEQUENCE [LARGE SCALE GENOMIC DNA]</scope>
    <source>
        <strain evidence="10 11">EGI 6500705</strain>
    </source>
</reference>
<feature type="active site" description="Proton donor/acceptor" evidence="6">
    <location>
        <position position="282"/>
    </location>
</feature>
<dbReference type="EMBL" id="RZGZ01000003">
    <property type="protein sequence ID" value="RUQ98971.1"/>
    <property type="molecule type" value="Genomic_DNA"/>
</dbReference>
<feature type="binding site" evidence="8">
    <location>
        <position position="138"/>
    </location>
    <ligand>
        <name>Zn(2+)</name>
        <dbReference type="ChEBI" id="CHEBI:29105"/>
    </ligand>
</feature>
<dbReference type="GO" id="GO:0008448">
    <property type="term" value="F:N-acetylglucosamine-6-phosphate deacetylase activity"/>
    <property type="evidence" value="ECO:0007669"/>
    <property type="project" value="InterPro"/>
</dbReference>
<feature type="binding site" evidence="8">
    <location>
        <position position="204"/>
    </location>
    <ligand>
        <name>Zn(2+)</name>
        <dbReference type="ChEBI" id="CHEBI:29105"/>
    </ligand>
</feature>
<name>A0A3S0V980_9MICO</name>
<dbReference type="PANTHER" id="PTHR11113">
    <property type="entry name" value="N-ACETYLGLUCOSAMINE-6-PHOSPHATE DEACETYLASE"/>
    <property type="match status" value="1"/>
</dbReference>
<gene>
    <name evidence="10" type="ORF">ELQ94_11625</name>
</gene>
<sequence>MSAVTIIHSAHLVDGGTLDGDTETADAWVALADGSVLARGTGDGWRSLQTDPASEVVDAGGRLLVPGFIDLHVHGGGGTSIDDGADAIANALASHRRHGTTRSALSLVCAPLDVLVDRLGTIARITESDPTVLGAHLEGPFLSPDNRGAHDPAALIAPTPEAVASLLEAAGGHLLQITIAPELPGAIEAITALRAAGVVVAVGHTVGEEEDARAAFDAGATLLTHAFNAMPGIHHRRPGPIPAAVADDRVVLELIADGVHVAPSVLGLAFAAAPGRVALVTDAMAAADGADGDYDLGGLAVTVDAGVARLRGTDVIAGSTLTQDAALRTVVAAGVPLVDAVAALTRTPARVIGRFPELGSLAVGSAGDAVLLSPDLTVDAVWVAGVRSN</sequence>
<dbReference type="GO" id="GO:0046872">
    <property type="term" value="F:metal ion binding"/>
    <property type="evidence" value="ECO:0007669"/>
    <property type="project" value="UniProtKB-KW"/>
</dbReference>
<dbReference type="PANTHER" id="PTHR11113:SF14">
    <property type="entry name" value="N-ACETYLGLUCOSAMINE-6-PHOSPHATE DEACETYLASE"/>
    <property type="match status" value="1"/>
</dbReference>
<dbReference type="InterPro" id="IPR006680">
    <property type="entry name" value="Amidohydro-rel"/>
</dbReference>
<evidence type="ECO:0000256" key="1">
    <source>
        <dbReference type="ARBA" id="ARBA00010716"/>
    </source>
</evidence>
<feature type="domain" description="Amidohydrolase-related" evidence="9">
    <location>
        <begin position="64"/>
        <end position="385"/>
    </location>
</feature>
<evidence type="ECO:0000256" key="2">
    <source>
        <dbReference type="ARBA" id="ARBA00022723"/>
    </source>
</evidence>
<comment type="cofactor">
    <cofactor evidence="8">
        <name>a divalent metal cation</name>
        <dbReference type="ChEBI" id="CHEBI:60240"/>
    </cofactor>
    <text evidence="8">Binds 1 divalent metal cation per subunit.</text>
</comment>
<dbReference type="InterPro" id="IPR032466">
    <property type="entry name" value="Metal_Hydrolase"/>
</dbReference>
<evidence type="ECO:0000259" key="9">
    <source>
        <dbReference type="Pfam" id="PF01979"/>
    </source>
</evidence>
<accession>A0A3S0V980</accession>
<feature type="binding site" evidence="7">
    <location>
        <begin position="228"/>
        <end position="229"/>
    </location>
    <ligand>
        <name>substrate</name>
    </ligand>
</feature>
<evidence type="ECO:0000256" key="7">
    <source>
        <dbReference type="PIRSR" id="PIRSR038994-2"/>
    </source>
</evidence>
<dbReference type="SUPFAM" id="SSF51338">
    <property type="entry name" value="Composite domain of metallo-dependent hydrolases"/>
    <property type="match status" value="1"/>
</dbReference>
<dbReference type="InterPro" id="IPR003764">
    <property type="entry name" value="GlcNAc_6-P_deAcase"/>
</dbReference>
<evidence type="ECO:0000256" key="6">
    <source>
        <dbReference type="PIRSR" id="PIRSR038994-1"/>
    </source>
</evidence>
<feature type="binding site" evidence="7">
    <location>
        <position position="236"/>
    </location>
    <ligand>
        <name>substrate</name>
    </ligand>
</feature>
<feature type="binding site" evidence="8">
    <location>
        <position position="225"/>
    </location>
    <ligand>
        <name>Zn(2+)</name>
        <dbReference type="ChEBI" id="CHEBI:29105"/>
    </ligand>
</feature>
<dbReference type="Gene3D" id="2.30.40.10">
    <property type="entry name" value="Urease, subunit C, domain 1"/>
    <property type="match status" value="1"/>
</dbReference>
<protein>
    <submittedName>
        <fullName evidence="10">N-acetylglucosamine-6-phosphate deacetylase</fullName>
    </submittedName>
</protein>
<keyword evidence="3 5" id="KW-0378">Hydrolase</keyword>
<dbReference type="OrthoDB" id="9776488at2"/>
<dbReference type="SUPFAM" id="SSF51556">
    <property type="entry name" value="Metallo-dependent hydrolases"/>
    <property type="match status" value="1"/>
</dbReference>
<comment type="caution">
    <text evidence="10">The sequence shown here is derived from an EMBL/GenBank/DDBJ whole genome shotgun (WGS) entry which is preliminary data.</text>
</comment>
<evidence type="ECO:0000313" key="11">
    <source>
        <dbReference type="Proteomes" id="UP000274909"/>
    </source>
</evidence>
<dbReference type="GO" id="GO:0006046">
    <property type="term" value="P:N-acetylglucosamine catabolic process"/>
    <property type="evidence" value="ECO:0007669"/>
    <property type="project" value="TreeGrafter"/>
</dbReference>
<dbReference type="RefSeq" id="WP_127050513.1">
    <property type="nucleotide sequence ID" value="NZ_RZGZ01000003.1"/>
</dbReference>
<keyword evidence="4 5" id="KW-0119">Carbohydrate metabolism</keyword>
<evidence type="ECO:0000256" key="4">
    <source>
        <dbReference type="ARBA" id="ARBA00023277"/>
    </source>
</evidence>
<evidence type="ECO:0000256" key="5">
    <source>
        <dbReference type="PIRNR" id="PIRNR038994"/>
    </source>
</evidence>
<feature type="binding site" evidence="7">
    <location>
        <position position="260"/>
    </location>
    <ligand>
        <name>substrate</name>
    </ligand>
</feature>
<organism evidence="10 11">
    <name type="scientific">Labedella endophytica</name>
    <dbReference type="NCBI Taxonomy" id="1523160"/>
    <lineage>
        <taxon>Bacteria</taxon>
        <taxon>Bacillati</taxon>
        <taxon>Actinomycetota</taxon>
        <taxon>Actinomycetes</taxon>
        <taxon>Micrococcales</taxon>
        <taxon>Microbacteriaceae</taxon>
        <taxon>Labedella</taxon>
    </lineage>
</organism>
<proteinExistence type="inferred from homology"/>